<organism evidence="9 10">
    <name type="scientific">Lentilactobacillus curieae</name>
    <dbReference type="NCBI Taxonomy" id="1138822"/>
    <lineage>
        <taxon>Bacteria</taxon>
        <taxon>Bacillati</taxon>
        <taxon>Bacillota</taxon>
        <taxon>Bacilli</taxon>
        <taxon>Lactobacillales</taxon>
        <taxon>Lactobacillaceae</taxon>
        <taxon>Lentilactobacillus</taxon>
    </lineage>
</organism>
<evidence type="ECO:0000256" key="4">
    <source>
        <dbReference type="ARBA" id="ARBA00023088"/>
    </source>
</evidence>
<keyword evidence="6" id="KW-0472">Membrane</keyword>
<keyword evidence="1" id="KW-0134">Cell wall</keyword>
<dbReference type="Proteomes" id="UP000030361">
    <property type="component" value="Chromosome"/>
</dbReference>
<feature type="domain" description="PA14" evidence="8">
    <location>
        <begin position="293"/>
        <end position="491"/>
    </location>
</feature>
<dbReference type="PROSITE" id="PS50847">
    <property type="entry name" value="GRAM_POS_ANCHORING"/>
    <property type="match status" value="1"/>
</dbReference>
<evidence type="ECO:0000256" key="1">
    <source>
        <dbReference type="ARBA" id="ARBA00022512"/>
    </source>
</evidence>
<feature type="compositionally biased region" description="Polar residues" evidence="5">
    <location>
        <begin position="621"/>
        <end position="639"/>
    </location>
</feature>
<keyword evidence="2" id="KW-0964">Secreted</keyword>
<dbReference type="Pfam" id="PF00746">
    <property type="entry name" value="Gram_pos_anchor"/>
    <property type="match status" value="1"/>
</dbReference>
<dbReference type="InterPro" id="IPR011874">
    <property type="entry name" value="Fibro_Slime"/>
</dbReference>
<evidence type="ECO:0000313" key="10">
    <source>
        <dbReference type="Proteomes" id="UP000030361"/>
    </source>
</evidence>
<evidence type="ECO:0000256" key="6">
    <source>
        <dbReference type="SAM" id="Phobius"/>
    </source>
</evidence>
<keyword evidence="10" id="KW-1185">Reference proteome</keyword>
<evidence type="ECO:0000259" key="8">
    <source>
        <dbReference type="PROSITE" id="PS51820"/>
    </source>
</evidence>
<feature type="region of interest" description="Disordered" evidence="5">
    <location>
        <begin position="526"/>
        <end position="673"/>
    </location>
</feature>
<name>A0A1S6QGP7_9LACO</name>
<accession>A0A1S6QGP7</accession>
<dbReference type="InterPro" id="IPR019931">
    <property type="entry name" value="LPXTG_anchor"/>
</dbReference>
<evidence type="ECO:0000313" key="9">
    <source>
        <dbReference type="EMBL" id="AQW20778.1"/>
    </source>
</evidence>
<feature type="compositionally biased region" description="Low complexity" evidence="5">
    <location>
        <begin position="584"/>
        <end position="595"/>
    </location>
</feature>
<evidence type="ECO:0000256" key="5">
    <source>
        <dbReference type="SAM" id="MobiDB-lite"/>
    </source>
</evidence>
<dbReference type="NCBIfam" id="TIGR01167">
    <property type="entry name" value="LPXTG_anchor"/>
    <property type="match status" value="1"/>
</dbReference>
<keyword evidence="6" id="KW-1133">Transmembrane helix</keyword>
<dbReference type="AlphaFoldDB" id="A0A1S6QGP7"/>
<feature type="compositionally biased region" description="Polar residues" evidence="5">
    <location>
        <begin position="650"/>
        <end position="664"/>
    </location>
</feature>
<dbReference type="EMBL" id="CP018906">
    <property type="protein sequence ID" value="AQW20778.1"/>
    <property type="molecule type" value="Genomic_DNA"/>
</dbReference>
<dbReference type="PROSITE" id="PS51820">
    <property type="entry name" value="PA14"/>
    <property type="match status" value="1"/>
</dbReference>
<evidence type="ECO:0000256" key="3">
    <source>
        <dbReference type="ARBA" id="ARBA00022729"/>
    </source>
</evidence>
<dbReference type="NCBIfam" id="TIGR02148">
    <property type="entry name" value="Fibro_Slime"/>
    <property type="match status" value="1"/>
</dbReference>
<protein>
    <submittedName>
        <fullName evidence="9">Fibro-slime domain-containing protein</fullName>
    </submittedName>
</protein>
<keyword evidence="4" id="KW-0572">Peptidoglycan-anchor</keyword>
<proteinExistence type="predicted"/>
<dbReference type="KEGG" id="lcu:PL11_002045"/>
<dbReference type="eggNOG" id="COG4932">
    <property type="taxonomic scope" value="Bacteria"/>
</dbReference>
<feature type="domain" description="Gram-positive cocci surface proteins LPxTG" evidence="7">
    <location>
        <begin position="662"/>
        <end position="697"/>
    </location>
</feature>
<evidence type="ECO:0000259" key="7">
    <source>
        <dbReference type="PROSITE" id="PS50847"/>
    </source>
</evidence>
<keyword evidence="6" id="KW-0812">Transmembrane</keyword>
<dbReference type="OrthoDB" id="9816455at2"/>
<feature type="transmembrane region" description="Helical" evidence="6">
    <location>
        <begin position="672"/>
        <end position="691"/>
    </location>
</feature>
<feature type="compositionally biased region" description="Gly residues" evidence="5">
    <location>
        <begin position="574"/>
        <end position="583"/>
    </location>
</feature>
<keyword evidence="3" id="KW-0732">Signal</keyword>
<evidence type="ECO:0000256" key="2">
    <source>
        <dbReference type="ARBA" id="ARBA00022525"/>
    </source>
</evidence>
<dbReference type="RefSeq" id="WP_035165987.1">
    <property type="nucleotide sequence ID" value="NZ_CP018906.1"/>
</dbReference>
<dbReference type="InterPro" id="IPR037524">
    <property type="entry name" value="PA14/GLEYA"/>
</dbReference>
<sequence length="697" mass="76309">MATILEYIEYKYSNINESIPDGYSVKNFYERDDKLYEYSDGSFKEVNDKQLLKFFKDVKNKGYVTSGYLNDDSQEIDEKDLLAKAIEAGQDYVQIGNKIYHIDYTSDPDDIHDKGIIYSITVPKVMPKTDLKNSGEDNKTLKELESINPGVKISLFDYWLKDDGTEKGGNVNDLGINNGKYLKFSAERAGLTNPNPNNVYKDYAISQEIVRDYLDENGYPIYKSLIDQSLAYLFDDSQVEGKKVVFKDQDGENLFVSDGNGGFSYDSKKNHAYLDENGDIKLFNWNNMPGAKTGKPERFGQFFPLDRLDEFFEFQNGVGVKTKQYKTGSVNSNAENGLNHYFGMTMEMGYIHPKDGEVESVKDGAKVKTPMKFEFSGDDDFWLFIDNKLALDIGGIHDAASGSIDFSTGVVTAQVKTGQPEAVVGQIVSSETETVPKNVKKIVIPNWNKADSEHQIKLFYLERGHEESNLKMNFNLQIPQHNYAENNAFAVDDKNPSKKVAYAVGSTYSERETTRHTYGTYTELGIRETNTGGGSNPGVVPPNPGTPGTPGTPSTPGDSGDLERPEGLPESGGTSNGSIGGSTGNLSGTTNSGSSQQVSAVDLATGSGNQDGNLHMVDLTSDGSESSDQIVSESDQTGHSAPGVADQPDKVSTSQTNQVGTLPQTGEGDEHASTIGAALLAGLSVLTFGVYRRKRKQ</sequence>
<reference evidence="9 10" key="1">
    <citation type="journal article" date="2015" name="Genome Announc.">
        <title>Genome Sequence of Lactobacillus curieae CCTCC M 2011381T, a Novel Producer of Gamma-aminobutyric Acid.</title>
        <authorList>
            <person name="Wang Y."/>
            <person name="Wang Y."/>
            <person name="Lang C."/>
            <person name="Wei D."/>
            <person name="Xu P."/>
            <person name="Xie J."/>
        </authorList>
    </citation>
    <scope>NUCLEOTIDE SEQUENCE [LARGE SCALE GENOMIC DNA]</scope>
    <source>
        <strain evidence="9 10">CCTCC M 2011381</strain>
    </source>
</reference>
<gene>
    <name evidence="9" type="ORF">PL11_002045</name>
</gene>